<gene>
    <name evidence="1" type="ORF">LPJ66_002155</name>
</gene>
<keyword evidence="2" id="KW-1185">Reference proteome</keyword>
<comment type="caution">
    <text evidence="1">The sequence shown here is derived from an EMBL/GenBank/DDBJ whole genome shotgun (WGS) entry which is preliminary data.</text>
</comment>
<dbReference type="Proteomes" id="UP001150581">
    <property type="component" value="Unassembled WGS sequence"/>
</dbReference>
<reference evidence="1" key="1">
    <citation type="submission" date="2022-07" db="EMBL/GenBank/DDBJ databases">
        <title>Phylogenomic reconstructions and comparative analyses of Kickxellomycotina fungi.</title>
        <authorList>
            <person name="Reynolds N.K."/>
            <person name="Stajich J.E."/>
            <person name="Barry K."/>
            <person name="Grigoriev I.V."/>
            <person name="Crous P."/>
            <person name="Smith M.E."/>
        </authorList>
    </citation>
    <scope>NUCLEOTIDE SEQUENCE</scope>
    <source>
        <strain evidence="1">Benny 63K</strain>
    </source>
</reference>
<evidence type="ECO:0000313" key="2">
    <source>
        <dbReference type="Proteomes" id="UP001150581"/>
    </source>
</evidence>
<dbReference type="EMBL" id="JANBPG010000158">
    <property type="protein sequence ID" value="KAJ1899372.1"/>
    <property type="molecule type" value="Genomic_DNA"/>
</dbReference>
<sequence length="312" mass="36328">MDFLLRSKKLRTAPPNRQQVMHIYRGILKQARSFFDENAREFIQSFAQKKFRIGIHDRKPGRPRIKLRNARATMHLLERANMHRFKDVVSVLEYAYGRKGPRRTDMLKTTAGIGKREEIFGNLRQVAHYRPAFYAIAQDQYGEKKLEVNPNVLKSRHPLNVAKMQDMHWADIRRKVLPPVDTDIMRMLEDRAQLGEVDTTVGLEPEMKALVRKWEARWVNMPPKRQVVRYYRALLEQVTEMRVEQRMVPNTGKYVKSMARHNTRTAAGLEKPDFVPKSTYSFTRSSIAGKRPPPSVNSIDIAGLDQAEYKAV</sequence>
<accession>A0ACC1IRH8</accession>
<organism evidence="1 2">
    <name type="scientific">Kickxella alabastrina</name>
    <dbReference type="NCBI Taxonomy" id="61397"/>
    <lineage>
        <taxon>Eukaryota</taxon>
        <taxon>Fungi</taxon>
        <taxon>Fungi incertae sedis</taxon>
        <taxon>Zoopagomycota</taxon>
        <taxon>Kickxellomycotina</taxon>
        <taxon>Kickxellomycetes</taxon>
        <taxon>Kickxellales</taxon>
        <taxon>Kickxellaceae</taxon>
        <taxon>Kickxella</taxon>
    </lineage>
</organism>
<proteinExistence type="predicted"/>
<protein>
    <submittedName>
        <fullName evidence="1">Uncharacterized protein</fullName>
    </submittedName>
</protein>
<evidence type="ECO:0000313" key="1">
    <source>
        <dbReference type="EMBL" id="KAJ1899372.1"/>
    </source>
</evidence>
<name>A0ACC1IRH8_9FUNG</name>